<feature type="domain" description="Alpha-D-phosphohexomutase alpha/beta/alpha" evidence="10">
    <location>
        <begin position="335"/>
        <end position="456"/>
    </location>
</feature>
<dbReference type="InterPro" id="IPR016055">
    <property type="entry name" value="A-D-PHexomutase_a/b/a-I/II/III"/>
</dbReference>
<feature type="domain" description="Alpha-D-phosphohexomutase alpha/beta/alpha" evidence="9">
    <location>
        <begin position="221"/>
        <end position="324"/>
    </location>
</feature>
<dbReference type="AlphaFoldDB" id="A0A146KGC7"/>
<accession>A0A146KGC7</accession>
<dbReference type="Pfam" id="PF02878">
    <property type="entry name" value="PGM_PMM_I"/>
    <property type="match status" value="1"/>
</dbReference>
<dbReference type="GO" id="GO:0005975">
    <property type="term" value="P:carbohydrate metabolic process"/>
    <property type="evidence" value="ECO:0007669"/>
    <property type="project" value="InterPro"/>
</dbReference>
<evidence type="ECO:0000256" key="6">
    <source>
        <dbReference type="ARBA" id="ARBA00023235"/>
    </source>
</evidence>
<dbReference type="Gene3D" id="3.40.120.10">
    <property type="entry name" value="Alpha-D-Glucose-1,6-Bisphosphate, subunit A, domain 3"/>
    <property type="match status" value="3"/>
</dbReference>
<evidence type="ECO:0000256" key="7">
    <source>
        <dbReference type="RuleBase" id="RU004326"/>
    </source>
</evidence>
<evidence type="ECO:0000256" key="3">
    <source>
        <dbReference type="ARBA" id="ARBA00022553"/>
    </source>
</evidence>
<dbReference type="PANTHER" id="PTHR45745:SF1">
    <property type="entry name" value="PHOSPHOGLUCOMUTASE 2B-RELATED"/>
    <property type="match status" value="1"/>
</dbReference>
<sequence>MNSELQKLIDNWMRIDPDPKTKQKVNEMVANKEYEKLSKILNPQNRLEFGTAGLRGEVAPGFCCMNQVVIMQTAQGILNYVKEHFPQDKAICIAHDARHYSDVFSDITAGVFIAAGYKVYYFKQLSPTPYAAFFSEHFKCVCGVMVTASHNPSQDNGYKVYGMNRGVQIVPPHDSLIQKSIEQSTEILPTTYKFADYLTQQYKDSQLFVELNEESPETQIYYDSIKVLSRTQTSNAQLKFKPEYSAMWGVGCVPVKRAMKTFNFNLDQVNFFADSTIPDPNFGGEKRPNPEERHNMVKLCDKAQKDTQVIVANDPDADRFALAEKINNEWVIYHGNEIGALFCEWTLQNTKGDDRLILCSTVSSQILKEMAKKHNVHFAETLTGFKWLATVAREHTDKRAVFAFEEAIGYTCGDNQLIVGDKDGVSACCVMMELANFVYSQGKTIYAYLQEIYAKYGFHAWQNSGITVGSMKEVGELFVPLFGKEEKRNYVQQIGRFKVNRVRDMKEPGYDSEFGQPKLPVSGSEMLTFYCDEVTCTFRPSGTEPKVKYYIEAVSKKDNQDAKQIALDFEKEFRKLLGK</sequence>
<protein>
    <submittedName>
        <fullName evidence="11">Phosphomannomutase-2</fullName>
    </submittedName>
</protein>
<dbReference type="InterPro" id="IPR005845">
    <property type="entry name" value="A-D-PHexomutase_a/b/a-II"/>
</dbReference>
<evidence type="ECO:0000259" key="9">
    <source>
        <dbReference type="Pfam" id="PF02879"/>
    </source>
</evidence>
<name>A0A146KGC7_9EUKA</name>
<dbReference type="PANTHER" id="PTHR45745">
    <property type="entry name" value="PHOSPHOMANNOMUTASE 45A"/>
    <property type="match status" value="1"/>
</dbReference>
<dbReference type="InterPro" id="IPR036900">
    <property type="entry name" value="A-D-PHexomutase_C_sf"/>
</dbReference>
<dbReference type="Pfam" id="PF02880">
    <property type="entry name" value="PGM_PMM_III"/>
    <property type="match status" value="1"/>
</dbReference>
<dbReference type="InterPro" id="IPR005846">
    <property type="entry name" value="A-D-PHexomutase_a/b/a-III"/>
</dbReference>
<keyword evidence="6" id="KW-0413">Isomerase</keyword>
<dbReference type="Gene3D" id="3.30.310.50">
    <property type="entry name" value="Alpha-D-phosphohexomutase, C-terminal domain"/>
    <property type="match status" value="1"/>
</dbReference>
<dbReference type="CDD" id="cd05799">
    <property type="entry name" value="PGM2"/>
    <property type="match status" value="1"/>
</dbReference>
<keyword evidence="3" id="KW-0597">Phosphoprotein</keyword>
<dbReference type="InterPro" id="IPR005844">
    <property type="entry name" value="A-D-PHexomutase_a/b/a-I"/>
</dbReference>
<dbReference type="EMBL" id="GDID01001398">
    <property type="protein sequence ID" value="JAP95208.1"/>
    <property type="molecule type" value="Transcribed_RNA"/>
</dbReference>
<comment type="cofactor">
    <cofactor evidence="1">
        <name>Mg(2+)</name>
        <dbReference type="ChEBI" id="CHEBI:18420"/>
    </cofactor>
</comment>
<comment type="similarity">
    <text evidence="2 7">Belongs to the phosphohexose mutase family.</text>
</comment>
<dbReference type="GO" id="GO:0006166">
    <property type="term" value="P:purine ribonucleoside salvage"/>
    <property type="evidence" value="ECO:0007669"/>
    <property type="project" value="TreeGrafter"/>
</dbReference>
<dbReference type="SUPFAM" id="SSF55957">
    <property type="entry name" value="Phosphoglucomutase, C-terminal domain"/>
    <property type="match status" value="1"/>
</dbReference>
<keyword evidence="4 7" id="KW-0479">Metal-binding</keyword>
<evidence type="ECO:0000259" key="8">
    <source>
        <dbReference type="Pfam" id="PF02878"/>
    </source>
</evidence>
<keyword evidence="5 7" id="KW-0460">Magnesium</keyword>
<gene>
    <name evidence="11" type="ORF">TPC1_11879</name>
</gene>
<evidence type="ECO:0000256" key="1">
    <source>
        <dbReference type="ARBA" id="ARBA00001946"/>
    </source>
</evidence>
<reference evidence="11" key="1">
    <citation type="submission" date="2015-07" db="EMBL/GenBank/DDBJ databases">
        <title>Adaptation to a free-living lifestyle via gene acquisitions in the diplomonad Trepomonas sp. PC1.</title>
        <authorList>
            <person name="Xu F."/>
            <person name="Jerlstrom-Hultqvist J."/>
            <person name="Kolisko M."/>
            <person name="Simpson A.G.B."/>
            <person name="Roger A.J."/>
            <person name="Svard S.G."/>
            <person name="Andersson J.O."/>
        </authorList>
    </citation>
    <scope>NUCLEOTIDE SEQUENCE</scope>
    <source>
        <strain evidence="11">PC1</strain>
    </source>
</reference>
<feature type="domain" description="Alpha-D-phosphohexomutase alpha/beta/alpha" evidence="8">
    <location>
        <begin position="47"/>
        <end position="186"/>
    </location>
</feature>
<dbReference type="SUPFAM" id="SSF53738">
    <property type="entry name" value="Phosphoglucomutase, first 3 domains"/>
    <property type="match status" value="3"/>
</dbReference>
<evidence type="ECO:0000259" key="10">
    <source>
        <dbReference type="Pfam" id="PF02880"/>
    </source>
</evidence>
<proteinExistence type="inferred from homology"/>
<organism evidence="11">
    <name type="scientific">Trepomonas sp. PC1</name>
    <dbReference type="NCBI Taxonomy" id="1076344"/>
    <lineage>
        <taxon>Eukaryota</taxon>
        <taxon>Metamonada</taxon>
        <taxon>Diplomonadida</taxon>
        <taxon>Hexamitidae</taxon>
        <taxon>Hexamitinae</taxon>
        <taxon>Trepomonas</taxon>
    </lineage>
</organism>
<evidence type="ECO:0000256" key="2">
    <source>
        <dbReference type="ARBA" id="ARBA00010231"/>
    </source>
</evidence>
<dbReference type="Pfam" id="PF02879">
    <property type="entry name" value="PGM_PMM_II"/>
    <property type="match status" value="1"/>
</dbReference>
<dbReference type="InterPro" id="IPR016066">
    <property type="entry name" value="A-D-PHexomutase_CS"/>
</dbReference>
<dbReference type="GO" id="GO:0000287">
    <property type="term" value="F:magnesium ion binding"/>
    <property type="evidence" value="ECO:0007669"/>
    <property type="project" value="InterPro"/>
</dbReference>
<dbReference type="GO" id="GO:0005634">
    <property type="term" value="C:nucleus"/>
    <property type="evidence" value="ECO:0007669"/>
    <property type="project" value="TreeGrafter"/>
</dbReference>
<dbReference type="GO" id="GO:0008973">
    <property type="term" value="F:phosphopentomutase activity"/>
    <property type="evidence" value="ECO:0007669"/>
    <property type="project" value="TreeGrafter"/>
</dbReference>
<evidence type="ECO:0000313" key="11">
    <source>
        <dbReference type="EMBL" id="JAP95208.1"/>
    </source>
</evidence>
<evidence type="ECO:0000256" key="4">
    <source>
        <dbReference type="ARBA" id="ARBA00022723"/>
    </source>
</evidence>
<evidence type="ECO:0000256" key="5">
    <source>
        <dbReference type="ARBA" id="ARBA00022842"/>
    </source>
</evidence>
<dbReference type="PROSITE" id="PS00710">
    <property type="entry name" value="PGM_PMM"/>
    <property type="match status" value="1"/>
</dbReference>